<evidence type="ECO:0000313" key="2">
    <source>
        <dbReference type="Proteomes" id="UP000694620"/>
    </source>
</evidence>
<reference evidence="1" key="1">
    <citation type="submission" date="2021-06" db="EMBL/GenBank/DDBJ databases">
        <authorList>
            <consortium name="Wellcome Sanger Institute Data Sharing"/>
        </authorList>
    </citation>
    <scope>NUCLEOTIDE SEQUENCE [LARGE SCALE GENOMIC DNA]</scope>
</reference>
<keyword evidence="2" id="KW-1185">Reference proteome</keyword>
<organism evidence="1 2">
    <name type="scientific">Erpetoichthys calabaricus</name>
    <name type="common">Rope fish</name>
    <name type="synonym">Calamoichthys calabaricus</name>
    <dbReference type="NCBI Taxonomy" id="27687"/>
    <lineage>
        <taxon>Eukaryota</taxon>
        <taxon>Metazoa</taxon>
        <taxon>Chordata</taxon>
        <taxon>Craniata</taxon>
        <taxon>Vertebrata</taxon>
        <taxon>Euteleostomi</taxon>
        <taxon>Actinopterygii</taxon>
        <taxon>Polypteriformes</taxon>
        <taxon>Polypteridae</taxon>
        <taxon>Erpetoichthys</taxon>
    </lineage>
</organism>
<protein>
    <submittedName>
        <fullName evidence="1">Uncharacterized protein</fullName>
    </submittedName>
</protein>
<dbReference type="Ensembl" id="ENSECRT00000014086.1">
    <property type="protein sequence ID" value="ENSECRP00000013848.1"/>
    <property type="gene ID" value="ENSECRG00000009228.1"/>
</dbReference>
<proteinExistence type="predicted"/>
<reference evidence="1" key="2">
    <citation type="submission" date="2025-08" db="UniProtKB">
        <authorList>
            <consortium name="Ensembl"/>
        </authorList>
    </citation>
    <scope>IDENTIFICATION</scope>
</reference>
<evidence type="ECO:0000313" key="1">
    <source>
        <dbReference type="Ensembl" id="ENSECRP00000013848.1"/>
    </source>
</evidence>
<dbReference type="AlphaFoldDB" id="A0A8C4SAG6"/>
<sequence length="66" mass="7358">LVGIWSKQHESMHPTYLESTVKTGGGGVIHCLNATSYLNIVADHIHSFISTIYPSSKGYLQLRFPR</sequence>
<name>A0A8C4SAG6_ERPCA</name>
<accession>A0A8C4SAG6</accession>
<dbReference type="Proteomes" id="UP000694620">
    <property type="component" value="Chromosome 11"/>
</dbReference>
<reference evidence="1" key="3">
    <citation type="submission" date="2025-09" db="UniProtKB">
        <authorList>
            <consortium name="Ensembl"/>
        </authorList>
    </citation>
    <scope>IDENTIFICATION</scope>
</reference>